<keyword evidence="3 7" id="KW-0378">Hydrolase</keyword>
<keyword evidence="4 7" id="KW-0119">Carbohydrate metabolism</keyword>
<dbReference type="Gene3D" id="3.20.20.80">
    <property type="entry name" value="Glycosidases"/>
    <property type="match status" value="1"/>
</dbReference>
<dbReference type="GO" id="GO:0005576">
    <property type="term" value="C:extracellular region"/>
    <property type="evidence" value="ECO:0007669"/>
    <property type="project" value="InterPro"/>
</dbReference>
<evidence type="ECO:0000256" key="7">
    <source>
        <dbReference type="RuleBase" id="RU361198"/>
    </source>
</evidence>
<protein>
    <recommendedName>
        <fullName evidence="7">Xylan alpha-1,2-glucuronidase</fullName>
        <ecNumber evidence="7">3.2.1.131</ecNumber>
    </recommendedName>
</protein>
<evidence type="ECO:0000259" key="9">
    <source>
        <dbReference type="Pfam" id="PF07477"/>
    </source>
</evidence>
<dbReference type="EC" id="3.2.1.131" evidence="7"/>
<evidence type="ECO:0000256" key="3">
    <source>
        <dbReference type="ARBA" id="ARBA00022801"/>
    </source>
</evidence>
<dbReference type="Gene3D" id="2.60.120.430">
    <property type="entry name" value="Galactose-binding lectin"/>
    <property type="match status" value="2"/>
</dbReference>
<dbReference type="EMBL" id="CP049865">
    <property type="protein sequence ID" value="QIK73788.1"/>
    <property type="molecule type" value="Genomic_DNA"/>
</dbReference>
<sequence length="1195" mass="126863">MATVEGIPAFAAPPPLLPDEDGSLLWLRYAQVQQPGRLKEYREILRHLVVQGTEPPLQRAAEELRAALPSLVGQPLGDGPVDAAGVVLVGTTASPDVARALGAHASRLTDEGYAIVSEGQGAHTRRITVAGRTAAGALRGAFALLRLIQTEQRLMKLAIVSNPAVELRMANHWDNLDGSVERGYAGASIFGFANLPTLTARHRNYARMLASTGMNATVINNVNASPTFLTTDFLTRVVPLAELLRGYGVRLWLSANFASPMVLTKGTANPIPTADPADPRVQQWWRDKASEVYRLIPDFGGFLVKADSEGQPGPEAYGRTQAEGANVIAHALAPHGGRVVWRSFTHSSFSDWAEYQYRIFAPLNGQFADNAVLQTKYGPIDFQIREPVHPLFGALDRTHQMLELQLTQEYTGHNVHAVFLAPMWRTVLDFPTRGPGAPPTVADIVAGRALPGPAGIAGVMNIGDDADWTGYQFGAANTFAYGRLCWQPDADPAALAREWAQMTFRPARGEFVDAVVDILMRSYGAYEDVTSPLGIGYFTDPAGSHFDPAPATTNTQSHFSTATRTGFDRTVATGTGFTGLYPPPWKDVYEDLSTCPDALLLFMHQVPYTHRLHSGETVIEHIYDTHFDGLEAARSFAATWAGLAHGVDAARHADIGASFDAQVDHARLWRDTVVAFYFSLSRILSEDRSWFQVGAGTDLLLGGWPNRFEVTITNATAQDHEAAVGLSAPAGWQVGTTTVGVASTEDAVARIPVTPPLTAAVAEVSVTVGGIADAPVLGAAQRVYVAPAGQRCFLALDGGTASSPLLPGYTRLSEASVWSEEAGFGWVGSRPSSRDRTGNLLVRDFVGHPEPRTLRFKAPAGRHTVHLLVGDMGPDAEATHFSIDGAEVAATPWQRGGSARWTSFDLDGGATGRTVDMRMTSEGGWWRLNALAIPNPDAPLPDLVVAGASTAPVWWAGTPTPVLVDLTNPGTQDRTVTVSAAVPQGWTSAPVTVTVPAGSGVTAELPVTPPAAPTLGRLTLTVARADGSVVETGRALSVVTTIAPDAAALALDAGTDASALLDGYTRLGPGDAWDPAKGFGWVGAVPQSRDRGGNVLTGDFVLGRQQPYVLRVAVPPGVHRTWVLTGDGGAPAGITTISEGGRELARSGSGELPGGNFVWFGFDLDGGAAGRTADLTLTGSLRDGYWRVNALTLSR</sequence>
<dbReference type="InterPro" id="IPR005154">
    <property type="entry name" value="Glyco_hydro_67_aGlcAse_N"/>
</dbReference>
<dbReference type="InterPro" id="IPR029018">
    <property type="entry name" value="Hex-like_dom2"/>
</dbReference>
<accession>A0A6G7YAX4</accession>
<evidence type="ECO:0000256" key="5">
    <source>
        <dbReference type="ARBA" id="ARBA00023295"/>
    </source>
</evidence>
<dbReference type="InterPro" id="IPR011099">
    <property type="entry name" value="Glyco_hydro_67_C"/>
</dbReference>
<gene>
    <name evidence="11" type="ORF">G7070_03700</name>
</gene>
<dbReference type="SUPFAM" id="SSF55545">
    <property type="entry name" value="beta-N-acetylhexosaminidase-like domain"/>
    <property type="match status" value="1"/>
</dbReference>
<feature type="domain" description="Glycosyl hydrolase family 67 catalytic" evidence="10">
    <location>
        <begin position="148"/>
        <end position="468"/>
    </location>
</feature>
<dbReference type="GO" id="GO:0033939">
    <property type="term" value="F:xylan alpha-1,2-glucuronosidase activity"/>
    <property type="evidence" value="ECO:0007669"/>
    <property type="project" value="UniProtKB-EC"/>
</dbReference>
<dbReference type="InterPro" id="IPR037054">
    <property type="entry name" value="A-glucoronidase_C_sf"/>
</dbReference>
<dbReference type="Pfam" id="PF07477">
    <property type="entry name" value="Glyco_hydro_67C"/>
    <property type="match status" value="1"/>
</dbReference>
<dbReference type="Pfam" id="PF07488">
    <property type="entry name" value="Glyco_hydro_67M"/>
    <property type="match status" value="1"/>
</dbReference>
<evidence type="ECO:0000256" key="2">
    <source>
        <dbReference type="ARBA" id="ARBA00022651"/>
    </source>
</evidence>
<dbReference type="PANTHER" id="PTHR39207:SF1">
    <property type="entry name" value="ALPHA-GLUCURONIDASE A"/>
    <property type="match status" value="1"/>
</dbReference>
<dbReference type="Gene3D" id="3.90.1330.10">
    <property type="entry name" value="Alpha-glucuronidase, C-terminal domain"/>
    <property type="match status" value="1"/>
</dbReference>
<evidence type="ECO:0000256" key="6">
    <source>
        <dbReference type="ARBA" id="ARBA00023326"/>
    </source>
</evidence>
<evidence type="ECO:0000256" key="1">
    <source>
        <dbReference type="ARBA" id="ARBA00008833"/>
    </source>
</evidence>
<keyword evidence="5 7" id="KW-0326">Glycosidase</keyword>
<organism evidence="11 12">
    <name type="scientific">Propioniciclava coleopterorum</name>
    <dbReference type="NCBI Taxonomy" id="2714937"/>
    <lineage>
        <taxon>Bacteria</taxon>
        <taxon>Bacillati</taxon>
        <taxon>Actinomycetota</taxon>
        <taxon>Actinomycetes</taxon>
        <taxon>Propionibacteriales</taxon>
        <taxon>Propionibacteriaceae</taxon>
        <taxon>Propioniciclava</taxon>
    </lineage>
</organism>
<dbReference type="InterPro" id="IPR017853">
    <property type="entry name" value="GH"/>
</dbReference>
<evidence type="ECO:0000313" key="11">
    <source>
        <dbReference type="EMBL" id="QIK73788.1"/>
    </source>
</evidence>
<dbReference type="GO" id="GO:0046559">
    <property type="term" value="F:alpha-glucuronidase activity"/>
    <property type="evidence" value="ECO:0007669"/>
    <property type="project" value="InterPro"/>
</dbReference>
<keyword evidence="12" id="KW-1185">Reference proteome</keyword>
<proteinExistence type="inferred from homology"/>
<comment type="similarity">
    <text evidence="1 7">Belongs to the glycosyl hydrolase 67 family.</text>
</comment>
<feature type="domain" description="Glycosyl hydrolase family 67 C-terminal" evidence="9">
    <location>
        <begin position="469"/>
        <end position="685"/>
    </location>
</feature>
<comment type="subunit">
    <text evidence="7">Homodimer.</text>
</comment>
<evidence type="ECO:0000259" key="10">
    <source>
        <dbReference type="Pfam" id="PF07488"/>
    </source>
</evidence>
<dbReference type="Gene3D" id="3.30.379.10">
    <property type="entry name" value="Chitobiase/beta-hexosaminidase domain 2-like"/>
    <property type="match status" value="1"/>
</dbReference>
<reference evidence="11 12" key="1">
    <citation type="submission" date="2020-03" db="EMBL/GenBank/DDBJ databases">
        <title>Propioniciclava sp. nov., isolated from Hydrophilus acuminatus.</title>
        <authorList>
            <person name="Hyun D.-W."/>
            <person name="Bae J.-W."/>
        </authorList>
    </citation>
    <scope>NUCLEOTIDE SEQUENCE [LARGE SCALE GENOMIC DNA]</scope>
    <source>
        <strain evidence="11 12">HDW11</strain>
    </source>
</reference>
<dbReference type="InterPro" id="IPR008979">
    <property type="entry name" value="Galactose-bd-like_sf"/>
</dbReference>
<dbReference type="KEGG" id="prv:G7070_03700"/>
<dbReference type="GO" id="GO:0045493">
    <property type="term" value="P:xylan catabolic process"/>
    <property type="evidence" value="ECO:0007669"/>
    <property type="project" value="UniProtKB-KW"/>
</dbReference>
<dbReference type="Pfam" id="PF03648">
    <property type="entry name" value="Glyco_hydro_67N"/>
    <property type="match status" value="1"/>
</dbReference>
<dbReference type="AlphaFoldDB" id="A0A6G7YAX4"/>
<name>A0A6G7YAX4_9ACTN</name>
<dbReference type="Proteomes" id="UP000501058">
    <property type="component" value="Chromosome"/>
</dbReference>
<feature type="domain" description="Alpha glucuronidase N-terminal" evidence="8">
    <location>
        <begin position="25"/>
        <end position="144"/>
    </location>
</feature>
<keyword evidence="6 7" id="KW-0624">Polysaccharide degradation</keyword>
<dbReference type="SUPFAM" id="SSF51445">
    <property type="entry name" value="(Trans)glycosidases"/>
    <property type="match status" value="1"/>
</dbReference>
<keyword evidence="2 7" id="KW-0858">Xylan degradation</keyword>
<dbReference type="InterPro" id="IPR011100">
    <property type="entry name" value="Glyco_hydro_67_cat"/>
</dbReference>
<comment type="catalytic activity">
    <reaction evidence="7">
        <text>Hydrolysis of (1-&gt;2)-alpha-D-(4-O-methyl)glucuronosyl links in the main chain of hardwood xylans.</text>
        <dbReference type="EC" id="3.2.1.131"/>
    </reaction>
</comment>
<dbReference type="SUPFAM" id="SSF49785">
    <property type="entry name" value="Galactose-binding domain-like"/>
    <property type="match status" value="2"/>
</dbReference>
<evidence type="ECO:0000256" key="4">
    <source>
        <dbReference type="ARBA" id="ARBA00023277"/>
    </source>
</evidence>
<dbReference type="PANTHER" id="PTHR39207">
    <property type="entry name" value="ALPHA-GLUCURONIDASE A"/>
    <property type="match status" value="1"/>
</dbReference>
<evidence type="ECO:0000259" key="8">
    <source>
        <dbReference type="Pfam" id="PF03648"/>
    </source>
</evidence>
<evidence type="ECO:0000313" key="12">
    <source>
        <dbReference type="Proteomes" id="UP000501058"/>
    </source>
</evidence>